<accession>A0A8A3P9X4</accession>
<evidence type="ECO:0000313" key="3">
    <source>
        <dbReference type="EMBL" id="QSZ31539.1"/>
    </source>
</evidence>
<reference evidence="3" key="1">
    <citation type="submission" date="2020-10" db="EMBL/GenBank/DDBJ databases">
        <title>Genome Sequence of Monilinia vaccinii-corymbosi Sheds Light on Mummy Berry Disease Infection of Blueberry and Mating Type.</title>
        <authorList>
            <person name="Yow A.G."/>
            <person name="Zhang Y."/>
            <person name="Bansal K."/>
            <person name="Eacker S.M."/>
            <person name="Sullivan S."/>
            <person name="Liachko I."/>
            <person name="Cubeta M.A."/>
            <person name="Rollins J.A."/>
            <person name="Ashrafi H."/>
        </authorList>
    </citation>
    <scope>NUCLEOTIDE SEQUENCE</scope>
    <source>
        <strain evidence="3">RL-1</strain>
    </source>
</reference>
<feature type="domain" description="RNA ligase" evidence="2">
    <location>
        <begin position="41"/>
        <end position="239"/>
    </location>
</feature>
<protein>
    <recommendedName>
        <fullName evidence="2">RNA ligase domain-containing protein</fullName>
    </recommendedName>
</protein>
<evidence type="ECO:0000313" key="4">
    <source>
        <dbReference type="Proteomes" id="UP000672032"/>
    </source>
</evidence>
<feature type="compositionally biased region" description="Low complexity" evidence="1">
    <location>
        <begin position="322"/>
        <end position="341"/>
    </location>
</feature>
<keyword evidence="4" id="KW-1185">Reference proteome</keyword>
<dbReference type="AlphaFoldDB" id="A0A8A3P9X4"/>
<feature type="region of interest" description="Disordered" evidence="1">
    <location>
        <begin position="307"/>
        <end position="346"/>
    </location>
</feature>
<feature type="region of interest" description="Disordered" evidence="1">
    <location>
        <begin position="504"/>
        <end position="535"/>
    </location>
</feature>
<evidence type="ECO:0000256" key="1">
    <source>
        <dbReference type="SAM" id="MobiDB-lite"/>
    </source>
</evidence>
<dbReference type="EMBL" id="CP063406">
    <property type="protein sequence ID" value="QSZ31539.1"/>
    <property type="molecule type" value="Genomic_DNA"/>
</dbReference>
<gene>
    <name evidence="3" type="ORF">DSL72_001106</name>
</gene>
<feature type="region of interest" description="Disordered" evidence="1">
    <location>
        <begin position="358"/>
        <end position="389"/>
    </location>
</feature>
<feature type="compositionally biased region" description="Polar residues" evidence="1">
    <location>
        <begin position="358"/>
        <end position="372"/>
    </location>
</feature>
<proteinExistence type="predicted"/>
<evidence type="ECO:0000259" key="2">
    <source>
        <dbReference type="Pfam" id="PF09414"/>
    </source>
</evidence>
<feature type="compositionally biased region" description="Low complexity" evidence="1">
    <location>
        <begin position="508"/>
        <end position="517"/>
    </location>
</feature>
<organism evidence="3 4">
    <name type="scientific">Monilinia vaccinii-corymbosi</name>
    <dbReference type="NCBI Taxonomy" id="61207"/>
    <lineage>
        <taxon>Eukaryota</taxon>
        <taxon>Fungi</taxon>
        <taxon>Dikarya</taxon>
        <taxon>Ascomycota</taxon>
        <taxon>Pezizomycotina</taxon>
        <taxon>Leotiomycetes</taxon>
        <taxon>Helotiales</taxon>
        <taxon>Sclerotiniaceae</taxon>
        <taxon>Monilinia</taxon>
    </lineage>
</organism>
<dbReference type="InterPro" id="IPR021122">
    <property type="entry name" value="RNA_ligase_dom_REL/Rnl2"/>
</dbReference>
<dbReference type="OrthoDB" id="10005335at2759"/>
<name>A0A8A3P9X4_9HELO</name>
<sequence length="676" mass="73786">MATPSKTLYPKISGKPKNLLLEFSKYQNKSKGRRATTISVTGRVKLHGTHTDFLIHASNVIQLQSRNHEHLTADKDTIGFVPFAMAVQPEILELKKRIHGRFLKLNPKAQLNDEHPLIVAGEFIGPRIQKDVAIGALPDKCFVIISISINDEWQPDEQYADIHHEPSGIFNVSRGGSFHETIVLQNPDPAFAKMQALSDAVEEECPFAKSFGIIGLGEGIVWKPAAPLCHDAKYWLKLKGPISMGTALAGPARMSQRSTFVTPIFSNPVFSPAIASKAVASRPMSTVISQRSGLVAPIFSTSTPAATGSRFFPNRPPVSTMQSQSLALRPSSSASNLAPNPVSKPIPSATKKVAIWNSENAKSTQSIPSTAQPPRKTDEISPGNAQPIRGERSALMPKKVDEGRLQNLKNIEQSRPMLLGTKKVKEVTKGMSSTKSISLTPEMIQQAKLEILSLIRSNSPPKASSPVLRNVDGATIEAVKLNGSVNTTPGISDVIGHRLIENEDKQQSKSSMQSLSQEADSTPPESTKLGLSPPPPLWKLEEVVSENAQSVVFDDAGAGSLGTRKPVHLPSILESSEEPGVPAARAFANEVVRERRLEQGWQYLGEMLVPTDTKGVETFLKWLWHDVAVEERAEIEELEINKGLLKKEIHKIGRDWYFEELAFEEQTANFGVGAAI</sequence>
<dbReference type="Pfam" id="PF09414">
    <property type="entry name" value="RNA_ligase"/>
    <property type="match status" value="1"/>
</dbReference>
<dbReference type="Proteomes" id="UP000672032">
    <property type="component" value="Chromosome 2"/>
</dbReference>